<feature type="domain" description="Zn(2)-C6 fungal-type" evidence="9">
    <location>
        <begin position="8"/>
        <end position="36"/>
    </location>
</feature>
<dbReference type="SMART" id="SM00066">
    <property type="entry name" value="GAL4"/>
    <property type="match status" value="1"/>
</dbReference>
<evidence type="ECO:0000256" key="1">
    <source>
        <dbReference type="ARBA" id="ARBA00004123"/>
    </source>
</evidence>
<dbReference type="Pfam" id="PF04082">
    <property type="entry name" value="Fungal_trans"/>
    <property type="match status" value="1"/>
</dbReference>
<dbReference type="InterPro" id="IPR001138">
    <property type="entry name" value="Zn2Cys6_DnaBD"/>
</dbReference>
<evidence type="ECO:0000256" key="4">
    <source>
        <dbReference type="ARBA" id="ARBA00023015"/>
    </source>
</evidence>
<keyword evidence="4" id="KW-0805">Transcription regulation</keyword>
<dbReference type="CDD" id="cd12148">
    <property type="entry name" value="fungal_TF_MHR"/>
    <property type="match status" value="1"/>
</dbReference>
<gene>
    <name evidence="10" type="ORF">B0T11DRAFT_354722</name>
</gene>
<evidence type="ECO:0000256" key="2">
    <source>
        <dbReference type="ARBA" id="ARBA00022723"/>
    </source>
</evidence>
<protein>
    <submittedName>
        <fullName evidence="10">Fungal-specific transcription factor domain-containing protein</fullName>
    </submittedName>
</protein>
<keyword evidence="3" id="KW-0862">Zinc</keyword>
<dbReference type="Pfam" id="PF00172">
    <property type="entry name" value="Zn_clus"/>
    <property type="match status" value="1"/>
</dbReference>
<evidence type="ECO:0000256" key="6">
    <source>
        <dbReference type="ARBA" id="ARBA00023163"/>
    </source>
</evidence>
<dbReference type="EMBL" id="JAGPXD010000004">
    <property type="protein sequence ID" value="KAH7358076.1"/>
    <property type="molecule type" value="Genomic_DNA"/>
</dbReference>
<dbReference type="InterPro" id="IPR036864">
    <property type="entry name" value="Zn2-C6_fun-type_DNA-bd_sf"/>
</dbReference>
<dbReference type="PANTHER" id="PTHR47782:SF12">
    <property type="entry name" value="ZN(II)2CYS6 TRANSCRIPTION FACTOR (EUROFUNG)"/>
    <property type="match status" value="1"/>
</dbReference>
<dbReference type="CDD" id="cd00067">
    <property type="entry name" value="GAL4"/>
    <property type="match status" value="1"/>
</dbReference>
<dbReference type="GO" id="GO:0045944">
    <property type="term" value="P:positive regulation of transcription by RNA polymerase II"/>
    <property type="evidence" value="ECO:0007669"/>
    <property type="project" value="TreeGrafter"/>
</dbReference>
<dbReference type="PANTHER" id="PTHR47782">
    <property type="entry name" value="ZN(II)2CYS6 TRANSCRIPTION FACTOR (EUROFUNG)-RELATED"/>
    <property type="match status" value="1"/>
</dbReference>
<feature type="region of interest" description="Disordered" evidence="8">
    <location>
        <begin position="66"/>
        <end position="90"/>
    </location>
</feature>
<dbReference type="AlphaFoldDB" id="A0A8K0T862"/>
<evidence type="ECO:0000256" key="5">
    <source>
        <dbReference type="ARBA" id="ARBA00023125"/>
    </source>
</evidence>
<accession>A0A8K0T862</accession>
<dbReference type="PROSITE" id="PS00463">
    <property type="entry name" value="ZN2_CY6_FUNGAL_1"/>
    <property type="match status" value="1"/>
</dbReference>
<dbReference type="PROSITE" id="PS50048">
    <property type="entry name" value="ZN2_CY6_FUNGAL_2"/>
    <property type="match status" value="1"/>
</dbReference>
<dbReference type="Gene3D" id="4.10.240.10">
    <property type="entry name" value="Zn(2)-C6 fungal-type DNA-binding domain"/>
    <property type="match status" value="1"/>
</dbReference>
<comment type="caution">
    <text evidence="10">The sequence shown here is derived from an EMBL/GenBank/DDBJ whole genome shotgun (WGS) entry which is preliminary data.</text>
</comment>
<evidence type="ECO:0000256" key="7">
    <source>
        <dbReference type="ARBA" id="ARBA00023242"/>
    </source>
</evidence>
<dbReference type="GO" id="GO:0000981">
    <property type="term" value="F:DNA-binding transcription factor activity, RNA polymerase II-specific"/>
    <property type="evidence" value="ECO:0007669"/>
    <property type="project" value="InterPro"/>
</dbReference>
<evidence type="ECO:0000313" key="10">
    <source>
        <dbReference type="EMBL" id="KAH7358076.1"/>
    </source>
</evidence>
<organism evidence="10 11">
    <name type="scientific">Plectosphaerella cucumerina</name>
    <dbReference type="NCBI Taxonomy" id="40658"/>
    <lineage>
        <taxon>Eukaryota</taxon>
        <taxon>Fungi</taxon>
        <taxon>Dikarya</taxon>
        <taxon>Ascomycota</taxon>
        <taxon>Pezizomycotina</taxon>
        <taxon>Sordariomycetes</taxon>
        <taxon>Hypocreomycetidae</taxon>
        <taxon>Glomerellales</taxon>
        <taxon>Plectosphaerellaceae</taxon>
        <taxon>Plectosphaerella</taxon>
    </lineage>
</organism>
<keyword evidence="6" id="KW-0804">Transcription</keyword>
<evidence type="ECO:0000259" key="9">
    <source>
        <dbReference type="PROSITE" id="PS50048"/>
    </source>
</evidence>
<dbReference type="GO" id="GO:0006351">
    <property type="term" value="P:DNA-templated transcription"/>
    <property type="evidence" value="ECO:0007669"/>
    <property type="project" value="InterPro"/>
</dbReference>
<reference evidence="10" key="1">
    <citation type="journal article" date="2021" name="Nat. Commun.">
        <title>Genetic determinants of endophytism in the Arabidopsis root mycobiome.</title>
        <authorList>
            <person name="Mesny F."/>
            <person name="Miyauchi S."/>
            <person name="Thiergart T."/>
            <person name="Pickel B."/>
            <person name="Atanasova L."/>
            <person name="Karlsson M."/>
            <person name="Huettel B."/>
            <person name="Barry K.W."/>
            <person name="Haridas S."/>
            <person name="Chen C."/>
            <person name="Bauer D."/>
            <person name="Andreopoulos W."/>
            <person name="Pangilinan J."/>
            <person name="LaButti K."/>
            <person name="Riley R."/>
            <person name="Lipzen A."/>
            <person name="Clum A."/>
            <person name="Drula E."/>
            <person name="Henrissat B."/>
            <person name="Kohler A."/>
            <person name="Grigoriev I.V."/>
            <person name="Martin F.M."/>
            <person name="Hacquard S."/>
        </authorList>
    </citation>
    <scope>NUCLEOTIDE SEQUENCE</scope>
    <source>
        <strain evidence="10">MPI-CAGE-AT-0016</strain>
    </source>
</reference>
<dbReference type="GO" id="GO:0008270">
    <property type="term" value="F:zinc ion binding"/>
    <property type="evidence" value="ECO:0007669"/>
    <property type="project" value="InterPro"/>
</dbReference>
<sequence>MADKSILACKRCKVKKLKCDAEPKTCINCVKAGSICLQVDSRSKREFRRGYVEELLERIEALKKAQDRQERQKSRGRIDPISPSSSSPEAAYHGVGSVINMARFVEAAVIPSPTGVPRSTVLREMRDMYARPEARKGQSLFRVNMILAIGAVSLFRGGLHDVSPMDYYAAAMQHADEALGLSGMEQIQALMLVLIFSLQHDVGVGNKWDLARVAMRMCIENDFHRSSRKLDPMAEQMRRRLFWACYVADRHSSSVLGRPLALQDHDIDIELPVDADDDLIESRKEEDQILRGPSEVAAQLRQIRLRRITARIGTQVYRHVPSRQPHQLFEAVEAVDADLAQWRTDFPLLAEPRTVYETAQWRDLNYFRERLKLYRLLVLTGGDLEGARGSGTLAANVAHALHAAEQITTLYQSLRTADKLILNWTCVHDMMSAGFSTLCCGIAQRQLSTVATDTSDTIHAVIGILEHIAERWLPVKNHLEAFRTLAARVAESDQHAVRGEPVPTSTTMTAAAGSGGNGPEAVGGEGAFAGGAMWDAAMAAFLDAPLDLGNIEWGAIDWDAMEILTGGDPGPVEGGSLDT</sequence>
<dbReference type="OrthoDB" id="5296287at2759"/>
<name>A0A8K0T862_9PEZI</name>
<dbReference type="GO" id="GO:0005634">
    <property type="term" value="C:nucleus"/>
    <property type="evidence" value="ECO:0007669"/>
    <property type="project" value="UniProtKB-SubCell"/>
</dbReference>
<dbReference type="Proteomes" id="UP000813385">
    <property type="component" value="Unassembled WGS sequence"/>
</dbReference>
<evidence type="ECO:0000313" key="11">
    <source>
        <dbReference type="Proteomes" id="UP000813385"/>
    </source>
</evidence>
<proteinExistence type="predicted"/>
<dbReference type="GO" id="GO:0043565">
    <property type="term" value="F:sequence-specific DNA binding"/>
    <property type="evidence" value="ECO:0007669"/>
    <property type="project" value="TreeGrafter"/>
</dbReference>
<keyword evidence="7" id="KW-0539">Nucleus</keyword>
<keyword evidence="11" id="KW-1185">Reference proteome</keyword>
<comment type="subcellular location">
    <subcellularLocation>
        <location evidence="1">Nucleus</location>
    </subcellularLocation>
</comment>
<keyword evidence="5" id="KW-0238">DNA-binding</keyword>
<dbReference type="InterPro" id="IPR007219">
    <property type="entry name" value="XnlR_reg_dom"/>
</dbReference>
<feature type="region of interest" description="Disordered" evidence="8">
    <location>
        <begin position="494"/>
        <end position="518"/>
    </location>
</feature>
<evidence type="ECO:0000256" key="3">
    <source>
        <dbReference type="ARBA" id="ARBA00022833"/>
    </source>
</evidence>
<evidence type="ECO:0000256" key="8">
    <source>
        <dbReference type="SAM" id="MobiDB-lite"/>
    </source>
</evidence>
<dbReference type="InterPro" id="IPR052202">
    <property type="entry name" value="Yeast_MetPath_Reg"/>
</dbReference>
<keyword evidence="2" id="KW-0479">Metal-binding</keyword>
<dbReference type="SUPFAM" id="SSF57701">
    <property type="entry name" value="Zn2/Cys6 DNA-binding domain"/>
    <property type="match status" value="1"/>
</dbReference>
<dbReference type="SMART" id="SM00906">
    <property type="entry name" value="Fungal_trans"/>
    <property type="match status" value="1"/>
</dbReference>
<feature type="compositionally biased region" description="Basic and acidic residues" evidence="8">
    <location>
        <begin position="66"/>
        <end position="78"/>
    </location>
</feature>